<feature type="compositionally biased region" description="Polar residues" evidence="1">
    <location>
        <begin position="1"/>
        <end position="12"/>
    </location>
</feature>
<evidence type="ECO:0000256" key="1">
    <source>
        <dbReference type="SAM" id="MobiDB-lite"/>
    </source>
</evidence>
<reference evidence="2" key="1">
    <citation type="submission" date="2024-03" db="EMBL/GenBank/DDBJ databases">
        <authorList>
            <consortium name="ELIXIR-Norway"/>
            <consortium name="Elixir Norway"/>
        </authorList>
    </citation>
    <scope>NUCLEOTIDE SEQUENCE</scope>
</reference>
<keyword evidence="3" id="KW-1185">Reference proteome</keyword>
<dbReference type="EMBL" id="OZ023708">
    <property type="protein sequence ID" value="CAK9880193.1"/>
    <property type="molecule type" value="Genomic_DNA"/>
</dbReference>
<feature type="region of interest" description="Disordered" evidence="1">
    <location>
        <begin position="1"/>
        <end position="30"/>
    </location>
</feature>
<proteinExistence type="predicted"/>
<organism evidence="2 3">
    <name type="scientific">Sphagnum jensenii</name>
    <dbReference type="NCBI Taxonomy" id="128206"/>
    <lineage>
        <taxon>Eukaryota</taxon>
        <taxon>Viridiplantae</taxon>
        <taxon>Streptophyta</taxon>
        <taxon>Embryophyta</taxon>
        <taxon>Bryophyta</taxon>
        <taxon>Sphagnophytina</taxon>
        <taxon>Sphagnopsida</taxon>
        <taxon>Sphagnales</taxon>
        <taxon>Sphagnaceae</taxon>
        <taxon>Sphagnum</taxon>
    </lineage>
</organism>
<evidence type="ECO:0000313" key="2">
    <source>
        <dbReference type="EMBL" id="CAK9880193.1"/>
    </source>
</evidence>
<dbReference type="Proteomes" id="UP001497522">
    <property type="component" value="Chromosome 7"/>
</dbReference>
<protein>
    <submittedName>
        <fullName evidence="2">Uncharacterized protein</fullName>
    </submittedName>
</protein>
<name>A0ABP1BV50_9BRYO</name>
<gene>
    <name evidence="2" type="ORF">CSSPJE1EN2_LOCUS21682</name>
</gene>
<sequence length="111" mass="12748">MGTLRNSSASSQSERDRDLRDTNRRDDGATFLSDSGLASIQAGYRWGDRVKQTRRGNQDLWMRPGVLGPDPCSGRLRRRCLKLPGGFLTPVGRRRIHCTWTRSFFRFQFVT</sequence>
<accession>A0ABP1BV50</accession>
<evidence type="ECO:0000313" key="3">
    <source>
        <dbReference type="Proteomes" id="UP001497522"/>
    </source>
</evidence>
<feature type="compositionally biased region" description="Basic and acidic residues" evidence="1">
    <location>
        <begin position="13"/>
        <end position="28"/>
    </location>
</feature>